<comment type="caution">
    <text evidence="3">The sequence shown here is derived from an EMBL/GenBank/DDBJ whole genome shotgun (WGS) entry which is preliminary data.</text>
</comment>
<reference evidence="2" key="2">
    <citation type="submission" date="2019-11" db="EMBL/GenBank/DDBJ databases">
        <title>Improved Assembly of Tolypothrix boutellei genome.</title>
        <authorList>
            <person name="Sarangi A.N."/>
            <person name="Mukherjee M."/>
            <person name="Ghosh S."/>
            <person name="Singh D."/>
            <person name="Das A."/>
            <person name="Kant S."/>
            <person name="Prusty A."/>
            <person name="Tripathy S."/>
        </authorList>
    </citation>
    <scope>NUCLEOTIDE SEQUENCE</scope>
    <source>
        <strain evidence="2">VB521301</strain>
    </source>
</reference>
<dbReference type="AlphaFoldDB" id="A0A0C1MXZ6"/>
<sequence>MTNFNLESFHKDNEEWSELALQQVGSDNLQIHVFGGFAAAAAFGMMAGPVTGGLVAAYVIYSAFEKGREKKRNLAAVKKKCLAHVLEGSNFRSYARQIGHEGVMQELTYALEEELSISDDAMDYLDKYAPEYLEPSQSDKKPLLAPASTPSYTPKQVTSLNNLKLKLFMSSFLI</sequence>
<organism evidence="3">
    <name type="scientific">Tolypothrix bouteillei VB521301</name>
    <dbReference type="NCBI Taxonomy" id="1479485"/>
    <lineage>
        <taxon>Bacteria</taxon>
        <taxon>Bacillati</taxon>
        <taxon>Cyanobacteriota</taxon>
        <taxon>Cyanophyceae</taxon>
        <taxon>Nostocales</taxon>
        <taxon>Tolypothrichaceae</taxon>
        <taxon>Tolypothrix</taxon>
    </lineage>
</organism>
<dbReference type="EMBL" id="JHEG02000059">
    <property type="protein sequence ID" value="KIE07227.1"/>
    <property type="molecule type" value="Genomic_DNA"/>
</dbReference>
<evidence type="ECO:0000256" key="1">
    <source>
        <dbReference type="SAM" id="Phobius"/>
    </source>
</evidence>
<gene>
    <name evidence="3" type="ORF">DA73_0239410</name>
    <name evidence="2" type="ORF">DA73_0400030595</name>
</gene>
<keyword evidence="1" id="KW-1133">Transmembrane helix</keyword>
<reference evidence="3" key="1">
    <citation type="journal article" date="2015" name="Genome Announc.">
        <title>Draft Genome Sequence of Tolypothrix boutellei Strain VB521301.</title>
        <authorList>
            <person name="Chandrababunaidu M.M."/>
            <person name="Singh D."/>
            <person name="Sen D."/>
            <person name="Bhan S."/>
            <person name="Das S."/>
            <person name="Gupta A."/>
            <person name="Adhikary S.P."/>
            <person name="Tripathy S."/>
        </authorList>
    </citation>
    <scope>NUCLEOTIDE SEQUENCE</scope>
    <source>
        <strain evidence="3">VB521301</strain>
    </source>
</reference>
<evidence type="ECO:0000313" key="4">
    <source>
        <dbReference type="Proteomes" id="UP000029738"/>
    </source>
</evidence>
<accession>A0A0C1MXZ6</accession>
<evidence type="ECO:0000313" key="2">
    <source>
        <dbReference type="EMBL" id="KAF3889342.1"/>
    </source>
</evidence>
<dbReference type="Proteomes" id="UP000029738">
    <property type="component" value="Unassembled WGS sequence"/>
</dbReference>
<keyword evidence="1" id="KW-0472">Membrane</keyword>
<proteinExistence type="predicted"/>
<dbReference type="RefSeq" id="WP_038082107.1">
    <property type="nucleotide sequence ID" value="NZ_JHEG04000001.1"/>
</dbReference>
<dbReference type="EMBL" id="JHEG04000001">
    <property type="protein sequence ID" value="KAF3889342.1"/>
    <property type="molecule type" value="Genomic_DNA"/>
</dbReference>
<keyword evidence="4" id="KW-1185">Reference proteome</keyword>
<keyword evidence="1" id="KW-0812">Transmembrane</keyword>
<protein>
    <submittedName>
        <fullName evidence="3">Uncharacterized protein</fullName>
    </submittedName>
</protein>
<evidence type="ECO:0000313" key="3">
    <source>
        <dbReference type="EMBL" id="KIE07227.1"/>
    </source>
</evidence>
<dbReference type="OrthoDB" id="510508at2"/>
<name>A0A0C1MXZ6_9CYAN</name>
<feature type="transmembrane region" description="Helical" evidence="1">
    <location>
        <begin position="37"/>
        <end position="64"/>
    </location>
</feature>